<evidence type="ECO:0000256" key="4">
    <source>
        <dbReference type="RuleBase" id="RU367119"/>
    </source>
</evidence>
<dbReference type="PANTHER" id="PTHR30570:SF1">
    <property type="entry name" value="PHOSPHATE-BINDING PROTEIN PSTS"/>
    <property type="match status" value="1"/>
</dbReference>
<gene>
    <name evidence="6" type="ORF">ACFQLX_02845</name>
</gene>
<feature type="domain" description="PBP" evidence="5">
    <location>
        <begin position="43"/>
        <end position="294"/>
    </location>
</feature>
<comment type="caution">
    <text evidence="6">The sequence shown here is derived from an EMBL/GenBank/DDBJ whole genome shotgun (WGS) entry which is preliminary data.</text>
</comment>
<dbReference type="CDD" id="cd13654">
    <property type="entry name" value="PBP2_phosphate_like_2"/>
    <property type="match status" value="1"/>
</dbReference>
<evidence type="ECO:0000256" key="3">
    <source>
        <dbReference type="ARBA" id="ARBA00022729"/>
    </source>
</evidence>
<organism evidence="6 7">
    <name type="scientific">Streptomyces polyrhachis</name>
    <dbReference type="NCBI Taxonomy" id="1282885"/>
    <lineage>
        <taxon>Bacteria</taxon>
        <taxon>Bacillati</taxon>
        <taxon>Actinomycetota</taxon>
        <taxon>Actinomycetes</taxon>
        <taxon>Kitasatosporales</taxon>
        <taxon>Streptomycetaceae</taxon>
        <taxon>Streptomyces</taxon>
    </lineage>
</organism>
<dbReference type="Proteomes" id="UP001596413">
    <property type="component" value="Unassembled WGS sequence"/>
</dbReference>
<dbReference type="SUPFAM" id="SSF53850">
    <property type="entry name" value="Periplasmic binding protein-like II"/>
    <property type="match status" value="1"/>
</dbReference>
<evidence type="ECO:0000313" key="7">
    <source>
        <dbReference type="Proteomes" id="UP001596413"/>
    </source>
</evidence>
<dbReference type="InterPro" id="IPR050811">
    <property type="entry name" value="Phosphate_ABC_transporter"/>
</dbReference>
<keyword evidence="2 4" id="KW-0813">Transport</keyword>
<keyword evidence="3 4" id="KW-0732">Signal</keyword>
<dbReference type="RefSeq" id="WP_386411537.1">
    <property type="nucleotide sequence ID" value="NZ_JBHSZO010000003.1"/>
</dbReference>
<dbReference type="InterPro" id="IPR011862">
    <property type="entry name" value="Phos-bd"/>
</dbReference>
<dbReference type="NCBIfam" id="TIGR02136">
    <property type="entry name" value="ptsS_2"/>
    <property type="match status" value="1"/>
</dbReference>
<dbReference type="EMBL" id="JBHSZO010000003">
    <property type="protein sequence ID" value="MFC7217114.1"/>
    <property type="molecule type" value="Genomic_DNA"/>
</dbReference>
<feature type="chain" id="PRO_5044995910" description="Phosphate-binding protein" evidence="4">
    <location>
        <begin position="25"/>
        <end position="329"/>
    </location>
</feature>
<dbReference type="Gene3D" id="3.40.190.10">
    <property type="entry name" value="Periplasmic binding protein-like II"/>
    <property type="match status" value="2"/>
</dbReference>
<comment type="function">
    <text evidence="4">Involved in the system for phosphate transport across the cytoplasmic membrane.</text>
</comment>
<keyword evidence="4" id="KW-0592">Phosphate transport</keyword>
<accession>A0ABW2GAV1</accession>
<protein>
    <recommendedName>
        <fullName evidence="4">Phosphate-binding protein</fullName>
    </recommendedName>
</protein>
<dbReference type="InterPro" id="IPR024370">
    <property type="entry name" value="PBP_domain"/>
</dbReference>
<proteinExistence type="inferred from homology"/>
<dbReference type="PANTHER" id="PTHR30570">
    <property type="entry name" value="PERIPLASMIC PHOSPHATE BINDING COMPONENT OF PHOSPHATE ABC TRANSPORTER"/>
    <property type="match status" value="1"/>
</dbReference>
<evidence type="ECO:0000256" key="2">
    <source>
        <dbReference type="ARBA" id="ARBA00022448"/>
    </source>
</evidence>
<dbReference type="Pfam" id="PF12849">
    <property type="entry name" value="PBP_like_2"/>
    <property type="match status" value="1"/>
</dbReference>
<sequence>MSVRTSLFLRLGLTASLLALPALSGCGLLDADDANASSKEGAAPGRLSGSVAVDGSSTVAPLTRAAAESFEKKNPGVIVSVEDNGTGAGFEAFCAGETDMSDASRPAKDEEKLDCAQNDIALREFTVANDALTVVVHKDNDWVDCLTTKQLKRIWEPGSTVRNWHDIDPAFPDQPLDLFGPGTDSGTFDYFTAEINGEEKASRSDFTPSEDDNVLVQGVSASAGGLGYFGYTYYEENADHLKALRIDAGKGCVAPSATSVQSGGYPLGRPLFIYPSTASLARPEVLAFVEFYVDNHAKIAERAKYIPLSPKQEDGLRAALGRLKRTHEE</sequence>
<keyword evidence="7" id="KW-1185">Reference proteome</keyword>
<reference evidence="7" key="1">
    <citation type="journal article" date="2019" name="Int. J. Syst. Evol. Microbiol.">
        <title>The Global Catalogue of Microorganisms (GCM) 10K type strain sequencing project: providing services to taxonomists for standard genome sequencing and annotation.</title>
        <authorList>
            <consortium name="The Broad Institute Genomics Platform"/>
            <consortium name="The Broad Institute Genome Sequencing Center for Infectious Disease"/>
            <person name="Wu L."/>
            <person name="Ma J."/>
        </authorList>
    </citation>
    <scope>NUCLEOTIDE SEQUENCE [LARGE SCALE GENOMIC DNA]</scope>
    <source>
        <strain evidence="7">CGMCC 1.13681</strain>
    </source>
</reference>
<evidence type="ECO:0000259" key="5">
    <source>
        <dbReference type="Pfam" id="PF12849"/>
    </source>
</evidence>
<dbReference type="PROSITE" id="PS51257">
    <property type="entry name" value="PROKAR_LIPOPROTEIN"/>
    <property type="match status" value="1"/>
</dbReference>
<evidence type="ECO:0000313" key="6">
    <source>
        <dbReference type="EMBL" id="MFC7217114.1"/>
    </source>
</evidence>
<comment type="similarity">
    <text evidence="1 4">Belongs to the PstS family.</text>
</comment>
<feature type="signal peptide" evidence="4">
    <location>
        <begin position="1"/>
        <end position="24"/>
    </location>
</feature>
<evidence type="ECO:0000256" key="1">
    <source>
        <dbReference type="ARBA" id="ARBA00008725"/>
    </source>
</evidence>
<name>A0ABW2GAV1_9ACTN</name>